<name>A0ABX7QVN0_9GAMM</name>
<dbReference type="CDD" id="cd00715">
    <property type="entry name" value="GPATase_N"/>
    <property type="match status" value="1"/>
</dbReference>
<dbReference type="Proteomes" id="UP000662770">
    <property type="component" value="Chromosome"/>
</dbReference>
<dbReference type="HAMAP" id="MF_01931">
    <property type="entry name" value="PurF"/>
    <property type="match status" value="1"/>
</dbReference>
<comment type="pathway">
    <text evidence="1 7 8">Purine metabolism; IMP biosynthesis via de novo pathway; N(1)-(5-phospho-D-ribosyl)glycinamide from 5-phospho-alpha-D-ribose 1-diphosphate: step 1/2.</text>
</comment>
<evidence type="ECO:0000256" key="9">
    <source>
        <dbReference type="SAM" id="MobiDB-lite"/>
    </source>
</evidence>
<feature type="binding site" evidence="7">
    <location>
        <position position="365"/>
    </location>
    <ligand>
        <name>Mg(2+)</name>
        <dbReference type="ChEBI" id="CHEBI:18420"/>
    </ligand>
</feature>
<evidence type="ECO:0000256" key="5">
    <source>
        <dbReference type="ARBA" id="ARBA00022755"/>
    </source>
</evidence>
<accession>A0ABX7QVN0</accession>
<evidence type="ECO:0000259" key="10">
    <source>
        <dbReference type="PROSITE" id="PS51278"/>
    </source>
</evidence>
<feature type="active site" description="Nucleophile" evidence="7">
    <location>
        <position position="2"/>
    </location>
</feature>
<dbReference type="NCBIfam" id="TIGR01134">
    <property type="entry name" value="purF"/>
    <property type="match status" value="1"/>
</dbReference>
<dbReference type="Pfam" id="PF13522">
    <property type="entry name" value="GATase_6"/>
    <property type="match status" value="1"/>
</dbReference>
<dbReference type="EMBL" id="CP071503">
    <property type="protein sequence ID" value="QSX34980.1"/>
    <property type="molecule type" value="Genomic_DNA"/>
</dbReference>
<proteinExistence type="inferred from homology"/>
<dbReference type="PANTHER" id="PTHR11907">
    <property type="entry name" value="AMIDOPHOSPHORIBOSYLTRANSFERASE"/>
    <property type="match status" value="1"/>
</dbReference>
<dbReference type="InterPro" id="IPR035584">
    <property type="entry name" value="PurF_N"/>
</dbReference>
<keyword evidence="4 7" id="KW-0808">Transferase</keyword>
<keyword evidence="7" id="KW-0460">Magnesium</keyword>
<dbReference type="PROSITE" id="PS51278">
    <property type="entry name" value="GATASE_TYPE_2"/>
    <property type="match status" value="1"/>
</dbReference>
<dbReference type="SUPFAM" id="SSF53271">
    <property type="entry name" value="PRTase-like"/>
    <property type="match status" value="1"/>
</dbReference>
<evidence type="ECO:0000313" key="11">
    <source>
        <dbReference type="EMBL" id="QSX34980.1"/>
    </source>
</evidence>
<dbReference type="SUPFAM" id="SSF56235">
    <property type="entry name" value="N-terminal nucleophile aminohydrolases (Ntn hydrolases)"/>
    <property type="match status" value="1"/>
</dbReference>
<gene>
    <name evidence="7 11" type="primary">purF</name>
    <name evidence="11" type="ORF">JYB87_07105</name>
</gene>
<feature type="region of interest" description="Disordered" evidence="9">
    <location>
        <begin position="484"/>
        <end position="504"/>
    </location>
</feature>
<dbReference type="EC" id="2.4.2.14" evidence="7"/>
<dbReference type="InterPro" id="IPR000836">
    <property type="entry name" value="PRTase_dom"/>
</dbReference>
<feature type="binding site" evidence="7">
    <location>
        <position position="302"/>
    </location>
    <ligand>
        <name>Mg(2+)</name>
        <dbReference type="ChEBI" id="CHEBI:18420"/>
    </ligand>
</feature>
<keyword evidence="12" id="KW-1185">Reference proteome</keyword>
<comment type="catalytic activity">
    <reaction evidence="7 8">
        <text>5-phospho-beta-D-ribosylamine + L-glutamate + diphosphate = 5-phospho-alpha-D-ribose 1-diphosphate + L-glutamine + H2O</text>
        <dbReference type="Rhea" id="RHEA:14905"/>
        <dbReference type="ChEBI" id="CHEBI:15377"/>
        <dbReference type="ChEBI" id="CHEBI:29985"/>
        <dbReference type="ChEBI" id="CHEBI:33019"/>
        <dbReference type="ChEBI" id="CHEBI:58017"/>
        <dbReference type="ChEBI" id="CHEBI:58359"/>
        <dbReference type="ChEBI" id="CHEBI:58681"/>
        <dbReference type="EC" id="2.4.2.14"/>
    </reaction>
</comment>
<evidence type="ECO:0000256" key="4">
    <source>
        <dbReference type="ARBA" id="ARBA00022679"/>
    </source>
</evidence>
<comment type="cofactor">
    <cofactor evidence="7">
        <name>Mg(2+)</name>
        <dbReference type="ChEBI" id="CHEBI:18420"/>
    </cofactor>
    <text evidence="7">Binds 1 Mg(2+) ion per subunit.</text>
</comment>
<sequence>MCGIVGIVGRSTVNQTIYDALTVLQHRGQDAAGIVTVDNRAFRLRKANGLVKDVFEPKHMQRLQGNAGIGHCRYPTAGSSSASEAQPFYVNSPFGISLAHNGNLTNTVQLAEGLQQKRRHVNTTSDSEVLLNLLADEIDKTDSAQLSADEVFDAVARLHEQTRGAYAVVAMIVGNGLLAFRDPFGIRPLILGKHETANGTEYMVASESVALDAVGFEVMRDVAPGEAIYITLDGELYTRQCAQSPMYSPCIFEFVYFARPDSTIDKVSVYASRVNMGTKLGEKIKKEWYDHDIDVVIPIPETSVDVALEIARTMDLPYRQGFVKNRYIGRTFIMPGQQQRRKSVRRKLNAINAEFKDKNVLLVDDSIVRGTTSEQIIEMAREAGAKKVYFASAAPEIRFPNVYGIDMPTSNELIAYGRDSDEIAKLIGADGIIFQNLDDLVDAVRMENPDIKRFETSVFDGHYITKDVDQSYLDHLTQLRNDDAKANRNRDIGTNLEMHNEGHP</sequence>
<evidence type="ECO:0000256" key="3">
    <source>
        <dbReference type="ARBA" id="ARBA00022676"/>
    </source>
</evidence>
<dbReference type="PIRSF" id="PIRSF000485">
    <property type="entry name" value="Amd_phspho_trans"/>
    <property type="match status" value="1"/>
</dbReference>
<keyword evidence="3 7" id="KW-0328">Glycosyltransferase</keyword>
<comment type="caution">
    <text evidence="7">Lacks conserved residue(s) required for the propagation of feature annotation.</text>
</comment>
<dbReference type="InterPro" id="IPR029055">
    <property type="entry name" value="Ntn_hydrolases_N"/>
</dbReference>
<dbReference type="InterPro" id="IPR029057">
    <property type="entry name" value="PRTase-like"/>
</dbReference>
<dbReference type="InterPro" id="IPR005854">
    <property type="entry name" value="PurF"/>
</dbReference>
<keyword evidence="6 7" id="KW-0315">Glutamine amidotransferase</keyword>
<feature type="binding site" evidence="7">
    <location>
        <position position="364"/>
    </location>
    <ligand>
        <name>Mg(2+)</name>
        <dbReference type="ChEBI" id="CHEBI:18420"/>
    </ligand>
</feature>
<protein>
    <recommendedName>
        <fullName evidence="7">Amidophosphoribosyltransferase</fullName>
        <shortName evidence="7">ATase</shortName>
        <ecNumber evidence="7">2.4.2.14</ecNumber>
    </recommendedName>
    <alternativeName>
        <fullName evidence="7">Glutamine phosphoribosylpyrophosphate amidotransferase</fullName>
        <shortName evidence="7">GPATase</shortName>
    </alternativeName>
</protein>
<keyword evidence="7" id="KW-0479">Metal-binding</keyword>
<evidence type="ECO:0000256" key="2">
    <source>
        <dbReference type="ARBA" id="ARBA00010138"/>
    </source>
</evidence>
<feature type="domain" description="Glutamine amidotransferase type-2" evidence="10">
    <location>
        <begin position="2"/>
        <end position="233"/>
    </location>
</feature>
<dbReference type="RefSeq" id="WP_207356177.1">
    <property type="nucleotide sequence ID" value="NZ_CP071503.1"/>
</dbReference>
<evidence type="ECO:0000256" key="1">
    <source>
        <dbReference type="ARBA" id="ARBA00005209"/>
    </source>
</evidence>
<keyword evidence="5 7" id="KW-0658">Purine biosynthesis</keyword>
<comment type="function">
    <text evidence="7">Catalyzes the formation of phosphoribosylamine from phosphoribosylpyrophosphate (PRPP) and glutamine.</text>
</comment>
<evidence type="ECO:0000256" key="7">
    <source>
        <dbReference type="HAMAP-Rule" id="MF_01931"/>
    </source>
</evidence>
<evidence type="ECO:0000256" key="6">
    <source>
        <dbReference type="ARBA" id="ARBA00022962"/>
    </source>
</evidence>
<dbReference type="CDD" id="cd06223">
    <property type="entry name" value="PRTases_typeI"/>
    <property type="match status" value="1"/>
</dbReference>
<evidence type="ECO:0000256" key="8">
    <source>
        <dbReference type="PIRNR" id="PIRNR000485"/>
    </source>
</evidence>
<dbReference type="InterPro" id="IPR017932">
    <property type="entry name" value="GATase_2_dom"/>
</dbReference>
<dbReference type="Pfam" id="PF00156">
    <property type="entry name" value="Pribosyltran"/>
    <property type="match status" value="1"/>
</dbReference>
<organism evidence="11 12">
    <name type="scientific">Shewanella avicenniae</name>
    <dbReference type="NCBI Taxonomy" id="2814294"/>
    <lineage>
        <taxon>Bacteria</taxon>
        <taxon>Pseudomonadati</taxon>
        <taxon>Pseudomonadota</taxon>
        <taxon>Gammaproteobacteria</taxon>
        <taxon>Alteromonadales</taxon>
        <taxon>Shewanellaceae</taxon>
        <taxon>Shewanella</taxon>
    </lineage>
</organism>
<reference evidence="11 12" key="1">
    <citation type="submission" date="2021-03" db="EMBL/GenBank/DDBJ databases">
        <title>Novel species identification of genus Shewanella.</title>
        <authorList>
            <person name="Liu G."/>
            <person name="Zhang Q."/>
        </authorList>
    </citation>
    <scope>NUCLEOTIDE SEQUENCE [LARGE SCALE GENOMIC DNA]</scope>
    <source>
        <strain evidence="11 12">FJAT-51800</strain>
    </source>
</reference>
<dbReference type="Gene3D" id="3.40.50.2020">
    <property type="match status" value="1"/>
</dbReference>
<dbReference type="GO" id="GO:0004044">
    <property type="term" value="F:amidophosphoribosyltransferase activity"/>
    <property type="evidence" value="ECO:0007669"/>
    <property type="project" value="UniProtKB-EC"/>
</dbReference>
<comment type="similarity">
    <text evidence="2 7 8">In the C-terminal section; belongs to the purine/pyrimidine phosphoribosyltransferase family.</text>
</comment>
<dbReference type="Gene3D" id="3.60.20.10">
    <property type="entry name" value="Glutamine Phosphoribosylpyrophosphate, subunit 1, domain 1"/>
    <property type="match status" value="1"/>
</dbReference>
<evidence type="ECO:0000313" key="12">
    <source>
        <dbReference type="Proteomes" id="UP000662770"/>
    </source>
</evidence>